<proteinExistence type="predicted"/>
<keyword evidence="1" id="KW-0436">Ligase</keyword>
<name>A0AAW2IVI0_9LAMI</name>
<protein>
    <submittedName>
        <fullName evidence="1">Asparagine--tRNA ligase, cytoplasmic 3</fullName>
    </submittedName>
</protein>
<dbReference type="GO" id="GO:0016874">
    <property type="term" value="F:ligase activity"/>
    <property type="evidence" value="ECO:0007669"/>
    <property type="project" value="UniProtKB-KW"/>
</dbReference>
<dbReference type="AlphaFoldDB" id="A0AAW2IVI0"/>
<evidence type="ECO:0000313" key="1">
    <source>
        <dbReference type="EMBL" id="KAL0286362.1"/>
    </source>
</evidence>
<gene>
    <name evidence="1" type="ORF">Scaly_2794600</name>
</gene>
<dbReference type="EMBL" id="JACGWM010001880">
    <property type="protein sequence ID" value="KAL0286362.1"/>
    <property type="molecule type" value="Genomic_DNA"/>
</dbReference>
<reference evidence="1" key="2">
    <citation type="journal article" date="2024" name="Plant">
        <title>Genomic evolution and insights into agronomic trait innovations of Sesamum species.</title>
        <authorList>
            <person name="Miao H."/>
            <person name="Wang L."/>
            <person name="Qu L."/>
            <person name="Liu H."/>
            <person name="Sun Y."/>
            <person name="Le M."/>
            <person name="Wang Q."/>
            <person name="Wei S."/>
            <person name="Zheng Y."/>
            <person name="Lin W."/>
            <person name="Duan Y."/>
            <person name="Cao H."/>
            <person name="Xiong S."/>
            <person name="Wang X."/>
            <person name="Wei L."/>
            <person name="Li C."/>
            <person name="Ma Q."/>
            <person name="Ju M."/>
            <person name="Zhao R."/>
            <person name="Li G."/>
            <person name="Mu C."/>
            <person name="Tian Q."/>
            <person name="Mei H."/>
            <person name="Zhang T."/>
            <person name="Gao T."/>
            <person name="Zhang H."/>
        </authorList>
    </citation>
    <scope>NUCLEOTIDE SEQUENCE</scope>
    <source>
        <strain evidence="1">KEN8</strain>
    </source>
</reference>
<organism evidence="1">
    <name type="scientific">Sesamum calycinum</name>
    <dbReference type="NCBI Taxonomy" id="2727403"/>
    <lineage>
        <taxon>Eukaryota</taxon>
        <taxon>Viridiplantae</taxon>
        <taxon>Streptophyta</taxon>
        <taxon>Embryophyta</taxon>
        <taxon>Tracheophyta</taxon>
        <taxon>Spermatophyta</taxon>
        <taxon>Magnoliopsida</taxon>
        <taxon>eudicotyledons</taxon>
        <taxon>Gunneridae</taxon>
        <taxon>Pentapetalae</taxon>
        <taxon>asterids</taxon>
        <taxon>lamiids</taxon>
        <taxon>Lamiales</taxon>
        <taxon>Pedaliaceae</taxon>
        <taxon>Sesamum</taxon>
    </lineage>
</organism>
<sequence>MPRDMLPTHSSRSMVSFMCIRVLSQPVIVRVEMFQITTIISEEEKLEELKENPPPSESDINVAELVVKEKGEAVAKTFAKASKEEIVAAVGELTKAKENLSKLHERYKLVERCKLGGGIPKKDGKIDYAEDFFSRQAILTVSGPVETYACALVLCIPLGLHFEQNTCIFQDILLNFGWWSLRLHLLIYRNHSERSIILCIELDGFKGYDLLHIVVVGERILCGGFQSTTKSRLSPGCSPDLMLKTASYNARDEFLLEGK</sequence>
<accession>A0AAW2IVI0</accession>
<reference evidence="1" key="1">
    <citation type="submission" date="2020-06" db="EMBL/GenBank/DDBJ databases">
        <authorList>
            <person name="Li T."/>
            <person name="Hu X."/>
            <person name="Zhang T."/>
            <person name="Song X."/>
            <person name="Zhang H."/>
            <person name="Dai N."/>
            <person name="Sheng W."/>
            <person name="Hou X."/>
            <person name="Wei L."/>
        </authorList>
    </citation>
    <scope>NUCLEOTIDE SEQUENCE</scope>
    <source>
        <strain evidence="1">KEN8</strain>
        <tissue evidence="1">Leaf</tissue>
    </source>
</reference>
<comment type="caution">
    <text evidence="1">The sequence shown here is derived from an EMBL/GenBank/DDBJ whole genome shotgun (WGS) entry which is preliminary data.</text>
</comment>